<gene>
    <name evidence="2" type="ORF">SAMN05444362_105161</name>
</gene>
<protein>
    <submittedName>
        <fullName evidence="2">Uncharacterized protein</fullName>
    </submittedName>
</protein>
<sequence>MKKLGHCCATSFLFLSMSVYIQAQSSLSMSIKDDMKKDLLKQVRPTLEPSTGLRPYSESNKVVVEDDLLEFAKKYKKTGGAQFEDKYRIGEGLTNLNPKVPFNKLPDGYVVPVFTGGQWIFANPTTRADGLVVPSGLNLSGGGAKKMSEKSKRILIHVLGMEVDENPIIVTKELVEKVSSRPQK</sequence>
<evidence type="ECO:0000256" key="1">
    <source>
        <dbReference type="SAM" id="SignalP"/>
    </source>
</evidence>
<dbReference type="RefSeq" id="WP_139262039.1">
    <property type="nucleotide sequence ID" value="NZ_BBXL01000010.1"/>
</dbReference>
<dbReference type="OrthoDB" id="997284at2"/>
<keyword evidence="1" id="KW-0732">Signal</keyword>
<feature type="signal peptide" evidence="1">
    <location>
        <begin position="1"/>
        <end position="23"/>
    </location>
</feature>
<dbReference type="Proteomes" id="UP000184480">
    <property type="component" value="Unassembled WGS sequence"/>
</dbReference>
<organism evidence="2 3">
    <name type="scientific">Dysgonomonas macrotermitis</name>
    <dbReference type="NCBI Taxonomy" id="1346286"/>
    <lineage>
        <taxon>Bacteria</taxon>
        <taxon>Pseudomonadati</taxon>
        <taxon>Bacteroidota</taxon>
        <taxon>Bacteroidia</taxon>
        <taxon>Bacteroidales</taxon>
        <taxon>Dysgonomonadaceae</taxon>
        <taxon>Dysgonomonas</taxon>
    </lineage>
</organism>
<reference evidence="3" key="1">
    <citation type="submission" date="2016-11" db="EMBL/GenBank/DDBJ databases">
        <authorList>
            <person name="Varghese N."/>
            <person name="Submissions S."/>
        </authorList>
    </citation>
    <scope>NUCLEOTIDE SEQUENCE [LARGE SCALE GENOMIC DNA]</scope>
    <source>
        <strain evidence="3">DSM 27370</strain>
    </source>
</reference>
<dbReference type="AlphaFoldDB" id="A0A1M5AU69"/>
<dbReference type="STRING" id="1346286.SAMN05444362_105161"/>
<name>A0A1M5AU69_9BACT</name>
<evidence type="ECO:0000313" key="3">
    <source>
        <dbReference type="Proteomes" id="UP000184480"/>
    </source>
</evidence>
<dbReference type="EMBL" id="FQUC01000005">
    <property type="protein sequence ID" value="SHF33801.1"/>
    <property type="molecule type" value="Genomic_DNA"/>
</dbReference>
<proteinExistence type="predicted"/>
<accession>A0A1M5AU69</accession>
<evidence type="ECO:0000313" key="2">
    <source>
        <dbReference type="EMBL" id="SHF33801.1"/>
    </source>
</evidence>
<keyword evidence="3" id="KW-1185">Reference proteome</keyword>
<feature type="chain" id="PRO_5013268357" evidence="1">
    <location>
        <begin position="24"/>
        <end position="184"/>
    </location>
</feature>